<accession>A0AAN8J868</accession>
<dbReference type="EMBL" id="JAZGQO010000014">
    <property type="protein sequence ID" value="KAK6171174.1"/>
    <property type="molecule type" value="Genomic_DNA"/>
</dbReference>
<dbReference type="Proteomes" id="UP001347796">
    <property type="component" value="Unassembled WGS sequence"/>
</dbReference>
<name>A0AAN8J868_PATCE</name>
<sequence length="128" mass="14847">MLFSSASFDFSTLRSSLNAIGELNTFFVVSGFCLAFELLNFKVRGWCLLFRDIYFTMQFRTSCDWFTGFHYCRSTVVHGEDERHSFFKPDISLMRMALIGVVCRDKAMGEVSFTVIGLWSFVWIVGWI</sequence>
<reference evidence="1 2" key="1">
    <citation type="submission" date="2024-01" db="EMBL/GenBank/DDBJ databases">
        <title>The genome of the rayed Mediterranean limpet Patella caerulea (Linnaeus, 1758).</title>
        <authorList>
            <person name="Anh-Thu Weber A."/>
            <person name="Halstead-Nussloch G."/>
        </authorList>
    </citation>
    <scope>NUCLEOTIDE SEQUENCE [LARGE SCALE GENOMIC DNA]</scope>
    <source>
        <strain evidence="1">AATW-2023a</strain>
        <tissue evidence="1">Whole specimen</tissue>
    </source>
</reference>
<gene>
    <name evidence="1" type="ORF">SNE40_019422</name>
</gene>
<evidence type="ECO:0000313" key="2">
    <source>
        <dbReference type="Proteomes" id="UP001347796"/>
    </source>
</evidence>
<proteinExistence type="predicted"/>
<dbReference type="AlphaFoldDB" id="A0AAN8J868"/>
<organism evidence="1 2">
    <name type="scientific">Patella caerulea</name>
    <name type="common">Rayed Mediterranean limpet</name>
    <dbReference type="NCBI Taxonomy" id="87958"/>
    <lineage>
        <taxon>Eukaryota</taxon>
        <taxon>Metazoa</taxon>
        <taxon>Spiralia</taxon>
        <taxon>Lophotrochozoa</taxon>
        <taxon>Mollusca</taxon>
        <taxon>Gastropoda</taxon>
        <taxon>Patellogastropoda</taxon>
        <taxon>Patelloidea</taxon>
        <taxon>Patellidae</taxon>
        <taxon>Patella</taxon>
    </lineage>
</organism>
<keyword evidence="2" id="KW-1185">Reference proteome</keyword>
<comment type="caution">
    <text evidence="1">The sequence shown here is derived from an EMBL/GenBank/DDBJ whole genome shotgun (WGS) entry which is preliminary data.</text>
</comment>
<protein>
    <submittedName>
        <fullName evidence="1">Uncharacterized protein</fullName>
    </submittedName>
</protein>
<evidence type="ECO:0000313" key="1">
    <source>
        <dbReference type="EMBL" id="KAK6171174.1"/>
    </source>
</evidence>